<dbReference type="Proteomes" id="UP000315017">
    <property type="component" value="Chromosome"/>
</dbReference>
<evidence type="ECO:0000313" key="2">
    <source>
        <dbReference type="Proteomes" id="UP000315017"/>
    </source>
</evidence>
<reference evidence="1 2" key="1">
    <citation type="submission" date="2019-02" db="EMBL/GenBank/DDBJ databases">
        <title>Deep-cultivation of Planctomycetes and their phenomic and genomic characterization uncovers novel biology.</title>
        <authorList>
            <person name="Wiegand S."/>
            <person name="Jogler M."/>
            <person name="Boedeker C."/>
            <person name="Pinto D."/>
            <person name="Vollmers J."/>
            <person name="Rivas-Marin E."/>
            <person name="Kohn T."/>
            <person name="Peeters S.H."/>
            <person name="Heuer A."/>
            <person name="Rast P."/>
            <person name="Oberbeckmann S."/>
            <person name="Bunk B."/>
            <person name="Jeske O."/>
            <person name="Meyerdierks A."/>
            <person name="Storesund J.E."/>
            <person name="Kallscheuer N."/>
            <person name="Luecker S."/>
            <person name="Lage O.M."/>
            <person name="Pohl T."/>
            <person name="Merkel B.J."/>
            <person name="Hornburger P."/>
            <person name="Mueller R.-W."/>
            <person name="Bruemmer F."/>
            <person name="Labrenz M."/>
            <person name="Spormann A.M."/>
            <person name="Op den Camp H."/>
            <person name="Overmann J."/>
            <person name="Amann R."/>
            <person name="Jetten M.S.M."/>
            <person name="Mascher T."/>
            <person name="Medema M.H."/>
            <person name="Devos D.P."/>
            <person name="Kaster A.-K."/>
            <person name="Ovreas L."/>
            <person name="Rohde M."/>
            <person name="Galperin M.Y."/>
            <person name="Jogler C."/>
        </authorList>
    </citation>
    <scope>NUCLEOTIDE SEQUENCE [LARGE SCALE GENOMIC DNA]</scope>
    <source>
        <strain evidence="1 2">ETA_A8</strain>
    </source>
</reference>
<name>A0A517YMJ7_9BACT</name>
<dbReference type="KEGG" id="aagg:ETAA8_66010"/>
<keyword evidence="2" id="KW-1185">Reference proteome</keyword>
<evidence type="ECO:0000313" key="1">
    <source>
        <dbReference type="EMBL" id="QDU31443.1"/>
    </source>
</evidence>
<dbReference type="AlphaFoldDB" id="A0A517YMJ7"/>
<dbReference type="EMBL" id="CP036274">
    <property type="protein sequence ID" value="QDU31443.1"/>
    <property type="molecule type" value="Genomic_DNA"/>
</dbReference>
<dbReference type="RefSeq" id="WP_238397625.1">
    <property type="nucleotide sequence ID" value="NZ_CP036274.1"/>
</dbReference>
<protein>
    <submittedName>
        <fullName evidence="1">Uncharacterized protein</fullName>
    </submittedName>
</protein>
<accession>A0A517YMJ7</accession>
<organism evidence="1 2">
    <name type="scientific">Anatilimnocola aggregata</name>
    <dbReference type="NCBI Taxonomy" id="2528021"/>
    <lineage>
        <taxon>Bacteria</taxon>
        <taxon>Pseudomonadati</taxon>
        <taxon>Planctomycetota</taxon>
        <taxon>Planctomycetia</taxon>
        <taxon>Pirellulales</taxon>
        <taxon>Pirellulaceae</taxon>
        <taxon>Anatilimnocola</taxon>
    </lineage>
</organism>
<gene>
    <name evidence="1" type="ORF">ETAA8_66010</name>
</gene>
<proteinExistence type="predicted"/>
<sequence length="141" mass="16184">MARCEQGYLCDVCGEDVGDIWQSELYLRYVIGQLDPETLHTTPERHIRCTPVLAQFIVHEAFAPIVVEGDFDKRLLDPNFVRQREDLVTRGWLRLCELGQQLDGLSLLEYPLPEIQQQLERTALAEIQRAGGHLPRNDENA</sequence>